<feature type="domain" description="CAAX prenyl protease 2/Lysostaphin resistance protein A-like" evidence="1">
    <location>
        <begin position="32"/>
        <end position="126"/>
    </location>
</feature>
<dbReference type="RefSeq" id="WP_332519888.1">
    <property type="nucleotide sequence ID" value="NZ_JANRHA010000006.1"/>
</dbReference>
<comment type="caution">
    <text evidence="2">The sequence shown here is derived from an EMBL/GenBank/DDBJ whole genome shotgun (WGS) entry which is preliminary data.</text>
</comment>
<dbReference type="GO" id="GO:0004175">
    <property type="term" value="F:endopeptidase activity"/>
    <property type="evidence" value="ECO:0007669"/>
    <property type="project" value="UniProtKB-ARBA"/>
</dbReference>
<dbReference type="InterPro" id="IPR003675">
    <property type="entry name" value="Rce1/LyrA-like_dom"/>
</dbReference>
<gene>
    <name evidence="2" type="ORF">NVS88_10950</name>
</gene>
<dbReference type="Proteomes" id="UP001152755">
    <property type="component" value="Unassembled WGS sequence"/>
</dbReference>
<proteinExistence type="predicted"/>
<dbReference type="EMBL" id="JANRHA010000006">
    <property type="protein sequence ID" value="MDG3015070.1"/>
    <property type="molecule type" value="Genomic_DNA"/>
</dbReference>
<reference evidence="2" key="1">
    <citation type="submission" date="2022-08" db="EMBL/GenBank/DDBJ databases">
        <title>Genome analysis of Corynebacteriales strain.</title>
        <authorList>
            <person name="Lee S.D."/>
        </authorList>
    </citation>
    <scope>NUCLEOTIDE SEQUENCE</scope>
    <source>
        <strain evidence="2">D3-21</strain>
    </source>
</reference>
<accession>A0A9X4M139</accession>
<dbReference type="GO" id="GO:0080120">
    <property type="term" value="P:CAAX-box protein maturation"/>
    <property type="evidence" value="ECO:0007669"/>
    <property type="project" value="UniProtKB-ARBA"/>
</dbReference>
<keyword evidence="2" id="KW-0482">Metalloprotease</keyword>
<sequence length="146" mass="15288">MGALLSAGWAVASSVPALRARPATGAHEDLARWVLLRIPLGTVVTEELLFRSVFYALTRRAWTPPVARAVCAVAFGLWHVRTARLAGDSVPLVLAATTAAGVGFDWLRARSGSVVAPALVHYALNAGGALMIARTSRGVGYPDGDV</sequence>
<keyword evidence="2" id="KW-0645">Protease</keyword>
<dbReference type="GO" id="GO:0008237">
    <property type="term" value="F:metallopeptidase activity"/>
    <property type="evidence" value="ECO:0007669"/>
    <property type="project" value="UniProtKB-KW"/>
</dbReference>
<evidence type="ECO:0000313" key="2">
    <source>
        <dbReference type="EMBL" id="MDG3015070.1"/>
    </source>
</evidence>
<keyword evidence="2" id="KW-0378">Hydrolase</keyword>
<keyword evidence="3" id="KW-1185">Reference proteome</keyword>
<protein>
    <submittedName>
        <fullName evidence="2">CPBP family intramembrane metalloprotease</fullName>
    </submittedName>
</protein>
<dbReference type="Pfam" id="PF02517">
    <property type="entry name" value="Rce1-like"/>
    <property type="match status" value="1"/>
</dbReference>
<name>A0A9X4M139_9ACTN</name>
<dbReference type="AlphaFoldDB" id="A0A9X4M139"/>
<evidence type="ECO:0000259" key="1">
    <source>
        <dbReference type="Pfam" id="PF02517"/>
    </source>
</evidence>
<evidence type="ECO:0000313" key="3">
    <source>
        <dbReference type="Proteomes" id="UP001152755"/>
    </source>
</evidence>
<organism evidence="2 3">
    <name type="scientific">Speluncibacter jeojiensis</name>
    <dbReference type="NCBI Taxonomy" id="2710754"/>
    <lineage>
        <taxon>Bacteria</taxon>
        <taxon>Bacillati</taxon>
        <taxon>Actinomycetota</taxon>
        <taxon>Actinomycetes</taxon>
        <taxon>Mycobacteriales</taxon>
        <taxon>Speluncibacteraceae</taxon>
        <taxon>Speluncibacter</taxon>
    </lineage>
</organism>